<evidence type="ECO:0000256" key="8">
    <source>
        <dbReference type="SAM" id="Phobius"/>
    </source>
</evidence>
<dbReference type="Gene3D" id="1.20.1250.20">
    <property type="entry name" value="MFS general substrate transporter like domains"/>
    <property type="match status" value="1"/>
</dbReference>
<feature type="transmembrane region" description="Helical" evidence="8">
    <location>
        <begin position="145"/>
        <end position="164"/>
    </location>
</feature>
<keyword evidence="6 8" id="KW-0472">Membrane</keyword>
<dbReference type="PROSITE" id="PS00216">
    <property type="entry name" value="SUGAR_TRANSPORT_1"/>
    <property type="match status" value="1"/>
</dbReference>
<name>A0A563EPW9_9PSEU</name>
<dbReference type="Gene3D" id="1.20.1720.10">
    <property type="entry name" value="Multidrug resistance protein D"/>
    <property type="match status" value="1"/>
</dbReference>
<feature type="domain" description="Major facilitator superfamily (MFS) profile" evidence="9">
    <location>
        <begin position="5"/>
        <end position="491"/>
    </location>
</feature>
<sequence length="505" mass="53249">MRRLALIAAGAAVLLGALDAYVVVGVLTDMVRDLRIPVNELQQATPIVTGYLLGYVAGMPLLGQLSDRFGRRFVLHVSLAGFAVGSVITALADEMPLLVAGRVVQGLAGGALLPVTMALVADLWEEHRRSAALGAVGAAQELGSVLGTLYGVALASLFNAWPLFEGWEPQSWRWVFWVNIPLAVAAMVIVQLTVPSTKRPVRIDVVGGALLALALALLVVGLYNPDPSTSVLPSWGWPVLGASLAVLVGFVLWERRSPVRLLSPEGVRWTPFFGVLGVSLAAGAALMVTLVDVELFAQTVQLKDSAAAARLLTRFLIALPVGALLGGFLAARLGDRWVSFTGLSIAAVAYVLISRWPADVSAFVLDRDLAVAGFGLGLVIAPLSAAVLRVVPSVSHGVASAFVVVARMTGMLVGVAALSAWGLHRFEELTSGLNTPLPFGVPPAEYQAQLAEYRRRLTEALLTEYHEIFLITAAICVAGALGSLLLPGRQRQQVESASGSLNSTR</sequence>
<dbReference type="InterPro" id="IPR036259">
    <property type="entry name" value="MFS_trans_sf"/>
</dbReference>
<evidence type="ECO:0000256" key="6">
    <source>
        <dbReference type="ARBA" id="ARBA00023136"/>
    </source>
</evidence>
<evidence type="ECO:0000256" key="5">
    <source>
        <dbReference type="ARBA" id="ARBA00022989"/>
    </source>
</evidence>
<reference evidence="10 11" key="1">
    <citation type="submission" date="2019-07" db="EMBL/GenBank/DDBJ databases">
        <title>Lentzea xizangensis sp. nov., isolated from Qinghai-Tibetan Plateau Soils.</title>
        <authorList>
            <person name="Huang J."/>
        </authorList>
    </citation>
    <scope>NUCLEOTIDE SEQUENCE [LARGE SCALE GENOMIC DNA]</scope>
    <source>
        <strain evidence="10 11">FXJ1.1311</strain>
    </source>
</reference>
<feature type="transmembrane region" description="Helical" evidence="8">
    <location>
        <begin position="468"/>
        <end position="486"/>
    </location>
</feature>
<evidence type="ECO:0000256" key="1">
    <source>
        <dbReference type="ARBA" id="ARBA00004429"/>
    </source>
</evidence>
<feature type="transmembrane region" description="Helical" evidence="8">
    <location>
        <begin position="337"/>
        <end position="357"/>
    </location>
</feature>
<dbReference type="Proteomes" id="UP000316639">
    <property type="component" value="Unassembled WGS sequence"/>
</dbReference>
<feature type="transmembrane region" description="Helical" evidence="8">
    <location>
        <begin position="201"/>
        <end position="223"/>
    </location>
</feature>
<feature type="transmembrane region" description="Helical" evidence="8">
    <location>
        <begin position="398"/>
        <end position="423"/>
    </location>
</feature>
<dbReference type="GO" id="GO:0005886">
    <property type="term" value="C:plasma membrane"/>
    <property type="evidence" value="ECO:0007669"/>
    <property type="project" value="UniProtKB-SubCell"/>
</dbReference>
<dbReference type="RefSeq" id="WP_146355015.1">
    <property type="nucleotide sequence ID" value="NZ_VOBR01000016.1"/>
</dbReference>
<evidence type="ECO:0000256" key="3">
    <source>
        <dbReference type="ARBA" id="ARBA00022519"/>
    </source>
</evidence>
<gene>
    <name evidence="10" type="ORF">FKR81_25165</name>
</gene>
<comment type="subcellular location">
    <subcellularLocation>
        <location evidence="1">Cell inner membrane</location>
        <topology evidence="1">Multi-pass membrane protein</topology>
    </subcellularLocation>
</comment>
<dbReference type="OrthoDB" id="3453194at2"/>
<keyword evidence="4 8" id="KW-0812">Transmembrane</keyword>
<keyword evidence="3" id="KW-0997">Cell inner membrane</keyword>
<dbReference type="PANTHER" id="PTHR23501">
    <property type="entry name" value="MAJOR FACILITATOR SUPERFAMILY"/>
    <property type="match status" value="1"/>
</dbReference>
<dbReference type="EMBL" id="VOBR01000016">
    <property type="protein sequence ID" value="TWP49390.1"/>
    <property type="molecule type" value="Genomic_DNA"/>
</dbReference>
<comment type="caution">
    <text evidence="10">The sequence shown here is derived from an EMBL/GenBank/DDBJ whole genome shotgun (WGS) entry which is preliminary data.</text>
</comment>
<dbReference type="PROSITE" id="PS50850">
    <property type="entry name" value="MFS"/>
    <property type="match status" value="1"/>
</dbReference>
<dbReference type="Pfam" id="PF07690">
    <property type="entry name" value="MFS_1"/>
    <property type="match status" value="1"/>
</dbReference>
<protein>
    <recommendedName>
        <fullName evidence="7">MFS-type drug efflux transporter P55</fullName>
    </recommendedName>
</protein>
<keyword evidence="3" id="KW-1003">Cell membrane</keyword>
<feature type="transmembrane region" description="Helical" evidence="8">
    <location>
        <begin position="44"/>
        <end position="62"/>
    </location>
</feature>
<dbReference type="InterPro" id="IPR011701">
    <property type="entry name" value="MFS"/>
</dbReference>
<evidence type="ECO:0000259" key="9">
    <source>
        <dbReference type="PROSITE" id="PS50850"/>
    </source>
</evidence>
<dbReference type="PANTHER" id="PTHR23501:SF191">
    <property type="entry name" value="VACUOLAR BASIC AMINO ACID TRANSPORTER 4"/>
    <property type="match status" value="1"/>
</dbReference>
<feature type="transmembrane region" description="Helical" evidence="8">
    <location>
        <begin position="235"/>
        <end position="253"/>
    </location>
</feature>
<dbReference type="InterPro" id="IPR020846">
    <property type="entry name" value="MFS_dom"/>
</dbReference>
<dbReference type="SUPFAM" id="SSF103473">
    <property type="entry name" value="MFS general substrate transporter"/>
    <property type="match status" value="1"/>
</dbReference>
<feature type="transmembrane region" description="Helical" evidence="8">
    <location>
        <begin position="369"/>
        <end position="391"/>
    </location>
</feature>
<proteinExistence type="predicted"/>
<feature type="transmembrane region" description="Helical" evidence="8">
    <location>
        <begin position="74"/>
        <end position="92"/>
    </location>
</feature>
<evidence type="ECO:0000313" key="10">
    <source>
        <dbReference type="EMBL" id="TWP49390.1"/>
    </source>
</evidence>
<feature type="transmembrane region" description="Helical" evidence="8">
    <location>
        <begin position="104"/>
        <end position="124"/>
    </location>
</feature>
<feature type="transmembrane region" description="Helical" evidence="8">
    <location>
        <begin position="176"/>
        <end position="194"/>
    </location>
</feature>
<dbReference type="InterPro" id="IPR005829">
    <property type="entry name" value="Sugar_transporter_CS"/>
</dbReference>
<keyword evidence="5 8" id="KW-1133">Transmembrane helix</keyword>
<keyword evidence="11" id="KW-1185">Reference proteome</keyword>
<evidence type="ECO:0000256" key="2">
    <source>
        <dbReference type="ARBA" id="ARBA00022448"/>
    </source>
</evidence>
<dbReference type="AlphaFoldDB" id="A0A563EPW9"/>
<dbReference type="GO" id="GO:0022857">
    <property type="term" value="F:transmembrane transporter activity"/>
    <property type="evidence" value="ECO:0007669"/>
    <property type="project" value="InterPro"/>
</dbReference>
<evidence type="ECO:0000256" key="4">
    <source>
        <dbReference type="ARBA" id="ARBA00022692"/>
    </source>
</evidence>
<keyword evidence="2" id="KW-0813">Transport</keyword>
<evidence type="ECO:0000256" key="7">
    <source>
        <dbReference type="ARBA" id="ARBA00044273"/>
    </source>
</evidence>
<feature type="transmembrane region" description="Helical" evidence="8">
    <location>
        <begin position="311"/>
        <end position="330"/>
    </location>
</feature>
<feature type="transmembrane region" description="Helical" evidence="8">
    <location>
        <begin position="273"/>
        <end position="291"/>
    </location>
</feature>
<accession>A0A563EPW9</accession>
<dbReference type="CDD" id="cd17321">
    <property type="entry name" value="MFS_MMR_MDR_like"/>
    <property type="match status" value="1"/>
</dbReference>
<evidence type="ECO:0000313" key="11">
    <source>
        <dbReference type="Proteomes" id="UP000316639"/>
    </source>
</evidence>
<organism evidence="10 11">
    <name type="scientific">Lentzea tibetensis</name>
    <dbReference type="NCBI Taxonomy" id="2591470"/>
    <lineage>
        <taxon>Bacteria</taxon>
        <taxon>Bacillati</taxon>
        <taxon>Actinomycetota</taxon>
        <taxon>Actinomycetes</taxon>
        <taxon>Pseudonocardiales</taxon>
        <taxon>Pseudonocardiaceae</taxon>
        <taxon>Lentzea</taxon>
    </lineage>
</organism>